<evidence type="ECO:0000313" key="1">
    <source>
        <dbReference type="EMBL" id="SUZ95796.1"/>
    </source>
</evidence>
<organism evidence="1">
    <name type="scientific">marine metagenome</name>
    <dbReference type="NCBI Taxonomy" id="408172"/>
    <lineage>
        <taxon>unclassified sequences</taxon>
        <taxon>metagenomes</taxon>
        <taxon>ecological metagenomes</taxon>
    </lineage>
</organism>
<feature type="non-terminal residue" evidence="1">
    <location>
        <position position="48"/>
    </location>
</feature>
<protein>
    <submittedName>
        <fullName evidence="1">Uncharacterized protein</fullName>
    </submittedName>
</protein>
<reference evidence="1" key="1">
    <citation type="submission" date="2018-05" db="EMBL/GenBank/DDBJ databases">
        <authorList>
            <person name="Lanie J.A."/>
            <person name="Ng W.-L."/>
            <person name="Kazmierczak K.M."/>
            <person name="Andrzejewski T.M."/>
            <person name="Davidsen T.M."/>
            <person name="Wayne K.J."/>
            <person name="Tettelin H."/>
            <person name="Glass J.I."/>
            <person name="Rusch D."/>
            <person name="Podicherti R."/>
            <person name="Tsui H.-C.T."/>
            <person name="Winkler M.E."/>
        </authorList>
    </citation>
    <scope>NUCLEOTIDE SEQUENCE</scope>
</reference>
<sequence length="48" mass="5908">MGARAIEMHPCNYWPEFGINMLEDLRDNRFEKVQKDMIDKVMPFYKLW</sequence>
<dbReference type="AlphaFoldDB" id="A0A381RVC1"/>
<accession>A0A381RVC1</accession>
<dbReference type="EMBL" id="UINC01002356">
    <property type="protein sequence ID" value="SUZ95796.1"/>
    <property type="molecule type" value="Genomic_DNA"/>
</dbReference>
<proteinExistence type="predicted"/>
<name>A0A381RVC1_9ZZZZ</name>
<gene>
    <name evidence="1" type="ORF">METZ01_LOCUS48650</name>
</gene>